<dbReference type="PROSITE" id="PS50216">
    <property type="entry name" value="DHHC"/>
    <property type="match status" value="1"/>
</dbReference>
<dbReference type="AlphaFoldDB" id="A0A1V9ZXE9"/>
<evidence type="ECO:0000313" key="10">
    <source>
        <dbReference type="Proteomes" id="UP000243217"/>
    </source>
</evidence>
<keyword evidence="10" id="KW-1185">Reference proteome</keyword>
<dbReference type="EMBL" id="JNBS01001092">
    <property type="protein sequence ID" value="OQS02688.1"/>
    <property type="molecule type" value="Genomic_DNA"/>
</dbReference>
<comment type="domain">
    <text evidence="7">The DHHC domain is required for palmitoyltransferase activity.</text>
</comment>
<dbReference type="Pfam" id="PF01529">
    <property type="entry name" value="DHHC"/>
    <property type="match status" value="1"/>
</dbReference>
<evidence type="ECO:0000256" key="7">
    <source>
        <dbReference type="RuleBase" id="RU079119"/>
    </source>
</evidence>
<name>A0A1V9ZXE9_9STRA</name>
<evidence type="ECO:0000313" key="9">
    <source>
        <dbReference type="EMBL" id="OQS02688.1"/>
    </source>
</evidence>
<evidence type="ECO:0000256" key="3">
    <source>
        <dbReference type="ARBA" id="ARBA00022692"/>
    </source>
</evidence>
<dbReference type="PANTHER" id="PTHR22883">
    <property type="entry name" value="ZINC FINGER DHHC DOMAIN CONTAINING PROTEIN"/>
    <property type="match status" value="1"/>
</dbReference>
<evidence type="ECO:0000256" key="2">
    <source>
        <dbReference type="ARBA" id="ARBA00022679"/>
    </source>
</evidence>
<feature type="transmembrane region" description="Helical" evidence="7">
    <location>
        <begin position="39"/>
        <end position="61"/>
    </location>
</feature>
<comment type="caution">
    <text evidence="9">The sequence shown here is derived from an EMBL/GenBank/DDBJ whole genome shotgun (WGS) entry which is preliminary data.</text>
</comment>
<dbReference type="InterPro" id="IPR001594">
    <property type="entry name" value="Palmitoyltrfase_DHHC"/>
</dbReference>
<dbReference type="OrthoDB" id="9909019at2759"/>
<gene>
    <name evidence="9" type="ORF">THRCLA_04952</name>
</gene>
<evidence type="ECO:0000256" key="4">
    <source>
        <dbReference type="ARBA" id="ARBA00022989"/>
    </source>
</evidence>
<evidence type="ECO:0000256" key="1">
    <source>
        <dbReference type="ARBA" id="ARBA00004141"/>
    </source>
</evidence>
<keyword evidence="6 7" id="KW-0012">Acyltransferase</keyword>
<sequence>MDEDDSLVEPTLAFYENWKGNQLFYWQGRVVVSKTQWKNCIGTVLFISAVVGVFIYTAWLAKLSTTSMVFVGLMYLNSLVWFAWTAFMDPGFVPRHYERLPAAEDERFCTFCEVVKPPRRSHCRVCECCIDQFDHHCPWTGNCVGRRNYRSFIGFLLSLVALDIYMLATITTFAVQYIFSEGHDVHKFLEEFWLIPVLVYITGSTGCLLTAFLVYHLQLITKNMTTNELIRERTRANLQSSSDEDINRRPSSCSQWRQNWRRFFTSPIPP</sequence>
<feature type="non-terminal residue" evidence="9">
    <location>
        <position position="270"/>
    </location>
</feature>
<comment type="subcellular location">
    <subcellularLocation>
        <location evidence="1">Membrane</location>
        <topology evidence="1">Multi-pass membrane protein</topology>
    </subcellularLocation>
</comment>
<dbReference type="InterPro" id="IPR039859">
    <property type="entry name" value="PFA4/ZDH16/20/ERF2-like"/>
</dbReference>
<dbReference type="GO" id="GO:0006612">
    <property type="term" value="P:protein targeting to membrane"/>
    <property type="evidence" value="ECO:0007669"/>
    <property type="project" value="TreeGrafter"/>
</dbReference>
<accession>A0A1V9ZXE9</accession>
<dbReference type="GO" id="GO:0005783">
    <property type="term" value="C:endoplasmic reticulum"/>
    <property type="evidence" value="ECO:0007669"/>
    <property type="project" value="TreeGrafter"/>
</dbReference>
<keyword evidence="4 7" id="KW-1133">Transmembrane helix</keyword>
<feature type="transmembrane region" description="Helical" evidence="7">
    <location>
        <begin position="155"/>
        <end position="180"/>
    </location>
</feature>
<protein>
    <recommendedName>
        <fullName evidence="7">Palmitoyltransferase</fullName>
        <ecNumber evidence="7">2.3.1.225</ecNumber>
    </recommendedName>
</protein>
<dbReference type="STRING" id="74557.A0A1V9ZXE9"/>
<comment type="catalytic activity">
    <reaction evidence="7">
        <text>L-cysteinyl-[protein] + hexadecanoyl-CoA = S-hexadecanoyl-L-cysteinyl-[protein] + CoA</text>
        <dbReference type="Rhea" id="RHEA:36683"/>
        <dbReference type="Rhea" id="RHEA-COMP:10131"/>
        <dbReference type="Rhea" id="RHEA-COMP:11032"/>
        <dbReference type="ChEBI" id="CHEBI:29950"/>
        <dbReference type="ChEBI" id="CHEBI:57287"/>
        <dbReference type="ChEBI" id="CHEBI:57379"/>
        <dbReference type="ChEBI" id="CHEBI:74151"/>
        <dbReference type="EC" id="2.3.1.225"/>
    </reaction>
</comment>
<dbReference type="EC" id="2.3.1.225" evidence="7"/>
<dbReference type="GO" id="GO:0016020">
    <property type="term" value="C:membrane"/>
    <property type="evidence" value="ECO:0007669"/>
    <property type="project" value="UniProtKB-SubCell"/>
</dbReference>
<comment type="similarity">
    <text evidence="7">Belongs to the DHHC palmitoyltransferase family.</text>
</comment>
<keyword evidence="2 7" id="KW-0808">Transferase</keyword>
<reference evidence="9 10" key="1">
    <citation type="journal article" date="2014" name="Genome Biol. Evol.">
        <title>The secreted proteins of Achlya hypogyna and Thraustotheca clavata identify the ancestral oomycete secretome and reveal gene acquisitions by horizontal gene transfer.</title>
        <authorList>
            <person name="Misner I."/>
            <person name="Blouin N."/>
            <person name="Leonard G."/>
            <person name="Richards T.A."/>
            <person name="Lane C.E."/>
        </authorList>
    </citation>
    <scope>NUCLEOTIDE SEQUENCE [LARGE SCALE GENOMIC DNA]</scope>
    <source>
        <strain evidence="9 10">ATCC 34112</strain>
    </source>
</reference>
<evidence type="ECO:0000259" key="8">
    <source>
        <dbReference type="Pfam" id="PF01529"/>
    </source>
</evidence>
<proteinExistence type="inferred from homology"/>
<organism evidence="9 10">
    <name type="scientific">Thraustotheca clavata</name>
    <dbReference type="NCBI Taxonomy" id="74557"/>
    <lineage>
        <taxon>Eukaryota</taxon>
        <taxon>Sar</taxon>
        <taxon>Stramenopiles</taxon>
        <taxon>Oomycota</taxon>
        <taxon>Saprolegniomycetes</taxon>
        <taxon>Saprolegniales</taxon>
        <taxon>Achlyaceae</taxon>
        <taxon>Thraustotheca</taxon>
    </lineage>
</organism>
<keyword evidence="5 7" id="KW-0472">Membrane</keyword>
<dbReference type="GO" id="GO:0019706">
    <property type="term" value="F:protein-cysteine S-palmitoyltransferase activity"/>
    <property type="evidence" value="ECO:0007669"/>
    <property type="project" value="UniProtKB-EC"/>
</dbReference>
<feature type="transmembrane region" description="Helical" evidence="7">
    <location>
        <begin position="67"/>
        <end position="87"/>
    </location>
</feature>
<dbReference type="GO" id="GO:0005794">
    <property type="term" value="C:Golgi apparatus"/>
    <property type="evidence" value="ECO:0007669"/>
    <property type="project" value="TreeGrafter"/>
</dbReference>
<keyword evidence="3 7" id="KW-0812">Transmembrane</keyword>
<dbReference type="Proteomes" id="UP000243217">
    <property type="component" value="Unassembled WGS sequence"/>
</dbReference>
<feature type="domain" description="Palmitoyltransferase DHHC" evidence="8">
    <location>
        <begin position="104"/>
        <end position="231"/>
    </location>
</feature>
<evidence type="ECO:0000256" key="6">
    <source>
        <dbReference type="ARBA" id="ARBA00023315"/>
    </source>
</evidence>
<feature type="transmembrane region" description="Helical" evidence="7">
    <location>
        <begin position="192"/>
        <end position="215"/>
    </location>
</feature>
<evidence type="ECO:0000256" key="5">
    <source>
        <dbReference type="ARBA" id="ARBA00023136"/>
    </source>
</evidence>